<evidence type="ECO:0000259" key="9">
    <source>
        <dbReference type="Pfam" id="PF21082"/>
    </source>
</evidence>
<feature type="domain" description="Mechanosensitive ion channel MscS" evidence="8">
    <location>
        <begin position="655"/>
        <end position="721"/>
    </location>
</feature>
<comment type="similarity">
    <text evidence="2">Belongs to the MscS (TC 1.A.23) family.</text>
</comment>
<feature type="transmembrane region" description="Helical" evidence="7">
    <location>
        <begin position="614"/>
        <end position="631"/>
    </location>
</feature>
<evidence type="ECO:0000256" key="3">
    <source>
        <dbReference type="ARBA" id="ARBA00022475"/>
    </source>
</evidence>
<organism evidence="10 11">
    <name type="scientific">Segatella copri DSM 18205</name>
    <dbReference type="NCBI Taxonomy" id="537011"/>
    <lineage>
        <taxon>Bacteria</taxon>
        <taxon>Pseudomonadati</taxon>
        <taxon>Bacteroidota</taxon>
        <taxon>Bacteroidia</taxon>
        <taxon>Bacteroidales</taxon>
        <taxon>Prevotellaceae</taxon>
        <taxon>Segatella</taxon>
    </lineage>
</organism>
<dbReference type="AlphaFoldDB" id="D1P8Z1"/>
<keyword evidence="4 7" id="KW-0812">Transmembrane</keyword>
<sequence length="824" mass="94884">MQKITLKIERKGANISKKAIFSLLFHELLITLQSNLLNMKKRLYIIILLMVAFVLPSNAVLKEANLDTTLYMLRTELTNYHIDLEKQNQAAKAQQLAVIQELISIVKQADQNSIMLYSQRNGYIFDMTYACHEATEQFKKFKTKAVPFRQMIKKNNVEVARFDSLINYLYGMNTMFLSEEAQVNRNVDLTLAVNIRRQLVEKQKQLQAYVQAYDRTDRKLQALNDYANRRYEDIQNSIFNNGGDNYLRILRNFSMNYKEAKTSVTEKYKPVPGMMSQWDVRIIFILFSIIIFWGLISIFLNLFTIRIVITQLMKHGMFENRKESFMAKRPCLIMAMTVVTFAFILGIIRMAVTQNFVIMASQLLVEYSWLVGVILVSILLRVDNDKIKNTFRIYSPLMLVGFIVIVFRIILIPNGLVNLIFPPVLLLCALWQWNVIGRKHNQVLRTDKTYAFISLAVFGVSTIFAWTGFTLLAVQFIIWWTMQLTCVLTITCCEGWLSVYAKRKKLADKAITDKWLYRFIYKVLLPISGVLSFIISIYWAADVFNMSDTTWEIFNKDYIKTSNFTASLLSISEVACLYFLFNYINITSVDFMRHHFEKADPASAASKIVMFKNVMQVIIWGIWLMIALNVFQVGKSWLLAIFAGLSTGLGFASKDILENIYYGISLMMGRVKVGDYIICDGTRGKVSSISYTSTMLEATDGSVIAFQNSQLFSKNYKNMTKNHGYELDILEVGIAYGSNVKEVKQILIDALMKLDCIYQDKGVKVLLKSFDDSCITLKIVVWVNVLTQAIDDATIMECIYDTLNDHNIEIPFPQREITIKQVNN</sequence>
<evidence type="ECO:0000256" key="4">
    <source>
        <dbReference type="ARBA" id="ARBA00022692"/>
    </source>
</evidence>
<dbReference type="InterPro" id="IPR010920">
    <property type="entry name" value="LSM_dom_sf"/>
</dbReference>
<keyword evidence="5 7" id="KW-1133">Transmembrane helix</keyword>
<keyword evidence="6 7" id="KW-0472">Membrane</keyword>
<dbReference type="GO" id="GO:0005886">
    <property type="term" value="C:plasma membrane"/>
    <property type="evidence" value="ECO:0007669"/>
    <property type="project" value="UniProtKB-SubCell"/>
</dbReference>
<dbReference type="SUPFAM" id="SSF82689">
    <property type="entry name" value="Mechanosensitive channel protein MscS (YggB), C-terminal domain"/>
    <property type="match status" value="1"/>
</dbReference>
<feature type="transmembrane region" description="Helical" evidence="7">
    <location>
        <begin position="419"/>
        <end position="437"/>
    </location>
</feature>
<dbReference type="PANTHER" id="PTHR30221:SF1">
    <property type="entry name" value="SMALL-CONDUCTANCE MECHANOSENSITIVE CHANNEL"/>
    <property type="match status" value="1"/>
</dbReference>
<evidence type="ECO:0000313" key="10">
    <source>
        <dbReference type="EMBL" id="EFB36851.1"/>
    </source>
</evidence>
<dbReference type="Gene3D" id="3.30.70.100">
    <property type="match status" value="1"/>
</dbReference>
<feature type="transmembrane region" description="Helical" evidence="7">
    <location>
        <begin position="519"/>
        <end position="541"/>
    </location>
</feature>
<dbReference type="STRING" id="537011.PREVCOP_03648"/>
<dbReference type="Gene3D" id="2.30.30.60">
    <property type="match status" value="1"/>
</dbReference>
<evidence type="ECO:0000259" key="8">
    <source>
        <dbReference type="Pfam" id="PF00924"/>
    </source>
</evidence>
<feature type="transmembrane region" description="Helical" evidence="7">
    <location>
        <begin position="43"/>
        <end position="61"/>
    </location>
</feature>
<feature type="domain" description="Mechanosensitive ion channel MscS C-terminal" evidence="9">
    <location>
        <begin position="730"/>
        <end position="809"/>
    </location>
</feature>
<dbReference type="InterPro" id="IPR006685">
    <property type="entry name" value="MscS_channel_2nd"/>
</dbReference>
<feature type="transmembrane region" description="Helical" evidence="7">
    <location>
        <begin position="394"/>
        <end position="413"/>
    </location>
</feature>
<dbReference type="PaxDb" id="537011-PREVCOP_03648"/>
<evidence type="ECO:0000313" key="11">
    <source>
        <dbReference type="Proteomes" id="UP000004477"/>
    </source>
</evidence>
<dbReference type="SUPFAM" id="SSF50182">
    <property type="entry name" value="Sm-like ribonucleoproteins"/>
    <property type="match status" value="1"/>
</dbReference>
<evidence type="ECO:0000256" key="1">
    <source>
        <dbReference type="ARBA" id="ARBA00004651"/>
    </source>
</evidence>
<dbReference type="EMBL" id="ACBX02000002">
    <property type="protein sequence ID" value="EFB36851.1"/>
    <property type="molecule type" value="Genomic_DNA"/>
</dbReference>
<accession>D1P8Z1</accession>
<dbReference type="HOGENOM" id="CLU_356335_0_0_10"/>
<feature type="transmembrane region" description="Helical" evidence="7">
    <location>
        <begin position="561"/>
        <end position="584"/>
    </location>
</feature>
<dbReference type="InterPro" id="IPR023408">
    <property type="entry name" value="MscS_beta-dom_sf"/>
</dbReference>
<name>D1P8Z1_9BACT</name>
<feature type="transmembrane region" description="Helical" evidence="7">
    <location>
        <begin position="477"/>
        <end position="499"/>
    </location>
</feature>
<dbReference type="Pfam" id="PF00924">
    <property type="entry name" value="MS_channel_2nd"/>
    <property type="match status" value="1"/>
</dbReference>
<dbReference type="Proteomes" id="UP000004477">
    <property type="component" value="Unassembled WGS sequence"/>
</dbReference>
<feature type="transmembrane region" description="Helical" evidence="7">
    <location>
        <begin position="282"/>
        <end position="309"/>
    </location>
</feature>
<comment type="subcellular location">
    <subcellularLocation>
        <location evidence="1">Cell membrane</location>
        <topology evidence="1">Multi-pass membrane protein</topology>
    </subcellularLocation>
</comment>
<dbReference type="InterPro" id="IPR045275">
    <property type="entry name" value="MscS_archaea/bacteria_type"/>
</dbReference>
<keyword evidence="11" id="KW-1185">Reference proteome</keyword>
<dbReference type="InterPro" id="IPR049278">
    <property type="entry name" value="MS_channel_C"/>
</dbReference>
<dbReference type="GO" id="GO:0008381">
    <property type="term" value="F:mechanosensitive monoatomic ion channel activity"/>
    <property type="evidence" value="ECO:0007669"/>
    <property type="project" value="InterPro"/>
</dbReference>
<feature type="transmembrane region" description="Helical" evidence="7">
    <location>
        <begin position="449"/>
        <end position="471"/>
    </location>
</feature>
<comment type="caution">
    <text evidence="10">The sequence shown here is derived from an EMBL/GenBank/DDBJ whole genome shotgun (WGS) entry which is preliminary data.</text>
</comment>
<dbReference type="Gene3D" id="1.10.287.1260">
    <property type="match status" value="1"/>
</dbReference>
<evidence type="ECO:0000256" key="2">
    <source>
        <dbReference type="ARBA" id="ARBA00008017"/>
    </source>
</evidence>
<proteinExistence type="inferred from homology"/>
<dbReference type="PANTHER" id="PTHR30221">
    <property type="entry name" value="SMALL-CONDUCTANCE MECHANOSENSITIVE CHANNEL"/>
    <property type="match status" value="1"/>
</dbReference>
<dbReference type="Pfam" id="PF21082">
    <property type="entry name" value="MS_channel_3rd"/>
    <property type="match status" value="1"/>
</dbReference>
<evidence type="ECO:0000256" key="7">
    <source>
        <dbReference type="SAM" id="Phobius"/>
    </source>
</evidence>
<evidence type="ECO:0000256" key="5">
    <source>
        <dbReference type="ARBA" id="ARBA00022989"/>
    </source>
</evidence>
<evidence type="ECO:0000256" key="6">
    <source>
        <dbReference type="ARBA" id="ARBA00023136"/>
    </source>
</evidence>
<reference evidence="10" key="1">
    <citation type="submission" date="2009-11" db="EMBL/GenBank/DDBJ databases">
        <authorList>
            <person name="Weinstock G."/>
            <person name="Sodergren E."/>
            <person name="Clifton S."/>
            <person name="Fulton L."/>
            <person name="Fulton B."/>
            <person name="Courtney L."/>
            <person name="Fronick C."/>
            <person name="Harrison M."/>
            <person name="Strong C."/>
            <person name="Farmer C."/>
            <person name="Delahaunty K."/>
            <person name="Markovic C."/>
            <person name="Hall O."/>
            <person name="Minx P."/>
            <person name="Tomlinson C."/>
            <person name="Mitreva M."/>
            <person name="Nelson J."/>
            <person name="Hou S."/>
            <person name="Wollam A."/>
            <person name="Pepin K.H."/>
            <person name="Johnson M."/>
            <person name="Bhonagiri V."/>
            <person name="Nash W.E."/>
            <person name="Warren W."/>
            <person name="Chinwalla A."/>
            <person name="Mardis E.R."/>
            <person name="Wilson R.K."/>
        </authorList>
    </citation>
    <scope>NUCLEOTIDE SEQUENCE [LARGE SCALE GENOMIC DNA]</scope>
    <source>
        <strain evidence="10">DSM 18205</strain>
    </source>
</reference>
<dbReference type="InterPro" id="IPR011066">
    <property type="entry name" value="MscS_channel_C_sf"/>
</dbReference>
<keyword evidence="3" id="KW-1003">Cell membrane</keyword>
<feature type="transmembrane region" description="Helical" evidence="7">
    <location>
        <begin position="330"/>
        <end position="352"/>
    </location>
</feature>
<feature type="transmembrane region" description="Helical" evidence="7">
    <location>
        <begin position="364"/>
        <end position="382"/>
    </location>
</feature>
<protein>
    <submittedName>
        <fullName evidence="10">Transporter, small conductance mechanosensitive ion channel MscS family protein</fullName>
    </submittedName>
</protein>
<gene>
    <name evidence="10" type="ORF">PREVCOP_03648</name>
</gene>